<evidence type="ECO:0000313" key="1">
    <source>
        <dbReference type="EMBL" id="GME78257.1"/>
    </source>
</evidence>
<sequence>MNFDDDKLIQYELLKLIKKELDYFNNTYSFIDIEIDLDYLQFNELINDNSDRLFINKQGQINNLIPISNDNNNKTDKQILNLVQVYNNDINNNFKFINGLIHLPIEKQFKLIRFSEIINKNLVSLNNTSNLNLVEIGSGNLLLSKLINDKINIVCIDNNKSKNAKLNRFNNSLISYSSFKNLKIVSDNICNLSDIISRNINPIINNIDLIAINFCIKNLSIDKFFNEFKENIRMNEVLINFCCFHELNETNLPICNRFKDINFTKLFIKLRENYTENGLNWNTQNELIEILIYFNLINYLTSEIFMNFKILIKFKRILKLNNLKLFNKNYNYNYYIYIKKL</sequence>
<dbReference type="AlphaFoldDB" id="A0A9W6WL89"/>
<accession>A0A9W6WL89</accession>
<dbReference type="EMBL" id="BSXN01003004">
    <property type="protein sequence ID" value="GME78257.1"/>
    <property type="molecule type" value="Genomic_DNA"/>
</dbReference>
<organism evidence="1 2">
    <name type="scientific">Candida boidinii</name>
    <name type="common">Yeast</name>
    <dbReference type="NCBI Taxonomy" id="5477"/>
    <lineage>
        <taxon>Eukaryota</taxon>
        <taxon>Fungi</taxon>
        <taxon>Dikarya</taxon>
        <taxon>Ascomycota</taxon>
        <taxon>Saccharomycotina</taxon>
        <taxon>Pichiomycetes</taxon>
        <taxon>Pichiales</taxon>
        <taxon>Pichiaceae</taxon>
        <taxon>Ogataea</taxon>
        <taxon>Ogataea/Candida clade</taxon>
    </lineage>
</organism>
<keyword evidence="2" id="KW-1185">Reference proteome</keyword>
<reference evidence="1" key="1">
    <citation type="submission" date="2023-04" db="EMBL/GenBank/DDBJ databases">
        <title>Candida boidinii NBRC 10035.</title>
        <authorList>
            <person name="Ichikawa N."/>
            <person name="Sato H."/>
            <person name="Tonouchi N."/>
        </authorList>
    </citation>
    <scope>NUCLEOTIDE SEQUENCE</scope>
    <source>
        <strain evidence="1">NBRC 10035</strain>
    </source>
</reference>
<name>A0A9W6WL89_CANBO</name>
<gene>
    <name evidence="1" type="ORF">Cboi02_000576200</name>
</gene>
<evidence type="ECO:0000313" key="2">
    <source>
        <dbReference type="Proteomes" id="UP001165120"/>
    </source>
</evidence>
<dbReference type="Proteomes" id="UP001165120">
    <property type="component" value="Unassembled WGS sequence"/>
</dbReference>
<comment type="caution">
    <text evidence="1">The sequence shown here is derived from an EMBL/GenBank/DDBJ whole genome shotgun (WGS) entry which is preliminary data.</text>
</comment>
<proteinExistence type="predicted"/>
<protein>
    <submittedName>
        <fullName evidence="1">Unnamed protein product</fullName>
    </submittedName>
</protein>